<accession>A0AB39YN35</accession>
<dbReference type="InterPro" id="IPR004629">
    <property type="entry name" value="WecG_TagA_CpsF"/>
</dbReference>
<dbReference type="AlphaFoldDB" id="A0AB39YN35"/>
<dbReference type="PANTHER" id="PTHR34136:SF1">
    <property type="entry name" value="UDP-N-ACETYL-D-MANNOSAMINURONIC ACID TRANSFERASE"/>
    <property type="match status" value="1"/>
</dbReference>
<dbReference type="EMBL" id="CP165735">
    <property type="protein sequence ID" value="XDV69982.1"/>
    <property type="molecule type" value="Genomic_DNA"/>
</dbReference>
<dbReference type="PANTHER" id="PTHR34136">
    <property type="match status" value="1"/>
</dbReference>
<protein>
    <submittedName>
        <fullName evidence="3">WecB/TagA/CpsF family glycosyltransferase</fullName>
    </submittedName>
</protein>
<evidence type="ECO:0000256" key="2">
    <source>
        <dbReference type="ARBA" id="ARBA00022679"/>
    </source>
</evidence>
<keyword evidence="2" id="KW-0808">Transferase</keyword>
<reference evidence="3" key="1">
    <citation type="submission" date="2024-07" db="EMBL/GenBank/DDBJ databases">
        <authorList>
            <person name="Li J."/>
            <person name="Wei H."/>
            <person name="Ma J."/>
        </authorList>
    </citation>
    <scope>NUCLEOTIDE SEQUENCE</scope>
    <source>
        <strain evidence="3">AMU7</strain>
    </source>
</reference>
<keyword evidence="1" id="KW-0328">Glycosyltransferase</keyword>
<dbReference type="RefSeq" id="WP_369744655.1">
    <property type="nucleotide sequence ID" value="NZ_CP165735.1"/>
</dbReference>
<name>A0AB39YN35_9MICC</name>
<gene>
    <name evidence="3" type="ORF">ABQM86_13480</name>
</gene>
<evidence type="ECO:0000256" key="1">
    <source>
        <dbReference type="ARBA" id="ARBA00022676"/>
    </source>
</evidence>
<dbReference type="CDD" id="cd06533">
    <property type="entry name" value="Glyco_transf_WecG_TagA"/>
    <property type="match status" value="1"/>
</dbReference>
<dbReference type="Pfam" id="PF03808">
    <property type="entry name" value="Glyco_tran_WecG"/>
    <property type="match status" value="1"/>
</dbReference>
<organism evidence="3">
    <name type="scientific">Paenarthrobacter sp. AMU7</name>
    <dbReference type="NCBI Taxonomy" id="3162492"/>
    <lineage>
        <taxon>Bacteria</taxon>
        <taxon>Bacillati</taxon>
        <taxon>Actinomycetota</taxon>
        <taxon>Actinomycetes</taxon>
        <taxon>Micrococcales</taxon>
        <taxon>Micrococcaceae</taxon>
        <taxon>Paenarthrobacter</taxon>
    </lineage>
</organism>
<evidence type="ECO:0000313" key="3">
    <source>
        <dbReference type="EMBL" id="XDV69982.1"/>
    </source>
</evidence>
<sequence>MIPDRQRVPVLDVDATPLRVHELIDAVGGLIAAGTTSTVLGHNLHSITLFHSCPDVRALYEASSIVLLDGAPATLLWGVSRKRQGLPLGEGAMAYRLGSMDWIPELGKVPGLQRVAVVGAGREANTEAVARLRSIIPGATVDGMPGEGWDDALEDAVVGWLNTFRPQLVLLGLGMPLQEHVLHRRLGELPPAAYCAVGGAIEQVAGIQKLAPRWLGRLGLEWAWRLVLHPGRVAYRVFIEPWKLAGLLVRRRFNHPRPKASK</sequence>
<proteinExistence type="predicted"/>
<dbReference type="GO" id="GO:0016758">
    <property type="term" value="F:hexosyltransferase activity"/>
    <property type="evidence" value="ECO:0007669"/>
    <property type="project" value="TreeGrafter"/>
</dbReference>